<dbReference type="InterPro" id="IPR020843">
    <property type="entry name" value="ER"/>
</dbReference>
<organism evidence="4 5">
    <name type="scientific">Orchesella cincta</name>
    <name type="common">Springtail</name>
    <name type="synonym">Podura cincta</name>
    <dbReference type="NCBI Taxonomy" id="48709"/>
    <lineage>
        <taxon>Eukaryota</taxon>
        <taxon>Metazoa</taxon>
        <taxon>Ecdysozoa</taxon>
        <taxon>Arthropoda</taxon>
        <taxon>Hexapoda</taxon>
        <taxon>Collembola</taxon>
        <taxon>Entomobryomorpha</taxon>
        <taxon>Entomobryoidea</taxon>
        <taxon>Orchesellidae</taxon>
        <taxon>Orchesellinae</taxon>
        <taxon>Orchesella</taxon>
    </lineage>
</organism>
<dbReference type="Proteomes" id="UP000094527">
    <property type="component" value="Unassembled WGS sequence"/>
</dbReference>
<dbReference type="Gene3D" id="3.90.180.10">
    <property type="entry name" value="Medium-chain alcohol dehydrogenases, catalytic domain"/>
    <property type="match status" value="1"/>
</dbReference>
<dbReference type="InterPro" id="IPR013149">
    <property type="entry name" value="ADH-like_C"/>
</dbReference>
<dbReference type="Gene3D" id="3.40.50.720">
    <property type="entry name" value="NAD(P)-binding Rossmann-like Domain"/>
    <property type="match status" value="2"/>
</dbReference>
<evidence type="ECO:0000256" key="1">
    <source>
        <dbReference type="ARBA" id="ARBA00022679"/>
    </source>
</evidence>
<dbReference type="Pfam" id="PF08659">
    <property type="entry name" value="KR"/>
    <property type="match status" value="1"/>
</dbReference>
<dbReference type="OrthoDB" id="8010555at2759"/>
<dbReference type="InterPro" id="IPR050444">
    <property type="entry name" value="Polyketide_Synthase"/>
</dbReference>
<dbReference type="SMART" id="SM00822">
    <property type="entry name" value="PKS_KR"/>
    <property type="match status" value="1"/>
</dbReference>
<dbReference type="InterPro" id="IPR013968">
    <property type="entry name" value="PKS_KR"/>
</dbReference>
<dbReference type="PANTHER" id="PTHR45681">
    <property type="entry name" value="POLYKETIDE SYNTHASE 44-RELATED"/>
    <property type="match status" value="1"/>
</dbReference>
<feature type="domain" description="Enoyl reductase (ER)" evidence="3">
    <location>
        <begin position="1"/>
        <end position="246"/>
    </location>
</feature>
<dbReference type="GO" id="GO:0016491">
    <property type="term" value="F:oxidoreductase activity"/>
    <property type="evidence" value="ECO:0007669"/>
    <property type="project" value="InterPro"/>
</dbReference>
<dbReference type="Pfam" id="PF00107">
    <property type="entry name" value="ADH_zinc_N"/>
    <property type="match status" value="1"/>
</dbReference>
<protein>
    <submittedName>
        <fullName evidence="4">Putative inactive phenolphthiocerol synthesis polyketide synthase type I Pks1</fullName>
    </submittedName>
</protein>
<keyword evidence="1" id="KW-0808">Transferase</keyword>
<dbReference type="SUPFAM" id="SSF51735">
    <property type="entry name" value="NAD(P)-binding Rossmann-fold domains"/>
    <property type="match status" value="2"/>
</dbReference>
<proteinExistence type="predicted"/>
<dbReference type="SMART" id="SM00829">
    <property type="entry name" value="PKS_ER"/>
    <property type="match status" value="1"/>
</dbReference>
<accession>A0A1D2M498</accession>
<dbReference type="AlphaFoldDB" id="A0A1D2M498"/>
<sequence>MKFKVGDRVYGCNIDSKKMPSHVIVEQDFLFHLSPNFSFCEGATICAEYLTAIICLIQTAQIKSDDVVLIHNASEGVGLSAIEICRDVGCKIIATASCTRQQNYLRLKGIHHVFSLKDTEFATNIMNATNGKGVDVVLNFLNGEYLKNASLKICVKGASFVEISNIHLWKPEQVQQQGTDVKYFEVDLDNIFAKCDVKNKGLFDSLKALISRKVVKPNPYTRFDAINLEEALNYLEKGEYIGNVVCVMPEWKFENGNVKVHTPLFNDCITYLITGGLGSLGFTFCKWMLEEGAKYIVLASRNPPNQQQRKEINELNLDGKHVVAVKLDVGNLSQCKALVQTQIEEMGFPPLRGVMHTALALENGPITNQNWERWGPSLDSKIYGPLNLHEATKTLNLEHFVVFSSIASQFGIPFCCNYVAGNYFSDSLAHFRHSLGLPGTTVNWSQWGEVGVSCHMDVPGFKVLSTLQALNGFDNMLRTNQVQLAVANFESFPLFNICFPLTRSYVDEKEWNASGGTDDIGTKSDVIFEQLKKSLIANNKKDRYVED</sequence>
<comment type="caution">
    <text evidence="4">The sequence shown here is derived from an EMBL/GenBank/DDBJ whole genome shotgun (WGS) entry which is preliminary data.</text>
</comment>
<dbReference type="PANTHER" id="PTHR45681:SF6">
    <property type="entry name" value="POLYKETIDE SYNTHASE 37"/>
    <property type="match status" value="1"/>
</dbReference>
<evidence type="ECO:0000313" key="4">
    <source>
        <dbReference type="EMBL" id="ODM87800.1"/>
    </source>
</evidence>
<dbReference type="GO" id="GO:0016740">
    <property type="term" value="F:transferase activity"/>
    <property type="evidence" value="ECO:0007669"/>
    <property type="project" value="UniProtKB-KW"/>
</dbReference>
<evidence type="ECO:0000259" key="2">
    <source>
        <dbReference type="SMART" id="SM00822"/>
    </source>
</evidence>
<dbReference type="InterPro" id="IPR036291">
    <property type="entry name" value="NAD(P)-bd_dom_sf"/>
</dbReference>
<reference evidence="4 5" key="1">
    <citation type="journal article" date="2016" name="Genome Biol. Evol.">
        <title>Gene Family Evolution Reflects Adaptation to Soil Environmental Stressors in the Genome of the Collembolan Orchesella cincta.</title>
        <authorList>
            <person name="Faddeeva-Vakhrusheva A."/>
            <person name="Derks M.F."/>
            <person name="Anvar S.Y."/>
            <person name="Agamennone V."/>
            <person name="Suring W."/>
            <person name="Smit S."/>
            <person name="van Straalen N.M."/>
            <person name="Roelofs D."/>
        </authorList>
    </citation>
    <scope>NUCLEOTIDE SEQUENCE [LARGE SCALE GENOMIC DNA]</scope>
    <source>
        <tissue evidence="4">Mixed pool</tissue>
    </source>
</reference>
<dbReference type="InterPro" id="IPR057326">
    <property type="entry name" value="KR_dom"/>
</dbReference>
<dbReference type="OMA" id="MEIRTIR"/>
<feature type="domain" description="Ketoreductase" evidence="2">
    <location>
        <begin position="269"/>
        <end position="450"/>
    </location>
</feature>
<gene>
    <name evidence="4" type="ORF">Ocin01_18882</name>
</gene>
<evidence type="ECO:0000313" key="5">
    <source>
        <dbReference type="Proteomes" id="UP000094527"/>
    </source>
</evidence>
<dbReference type="EMBL" id="LJIJ01004668">
    <property type="protein sequence ID" value="ODM87800.1"/>
    <property type="molecule type" value="Genomic_DNA"/>
</dbReference>
<keyword evidence="5" id="KW-1185">Reference proteome</keyword>
<dbReference type="STRING" id="48709.A0A1D2M498"/>
<evidence type="ECO:0000259" key="3">
    <source>
        <dbReference type="SMART" id="SM00829"/>
    </source>
</evidence>
<dbReference type="CDD" id="cd05195">
    <property type="entry name" value="enoyl_red"/>
    <property type="match status" value="1"/>
</dbReference>
<name>A0A1D2M498_ORCCI</name>